<dbReference type="Gene3D" id="3.80.10.10">
    <property type="entry name" value="Ribonuclease Inhibitor"/>
    <property type="match status" value="2"/>
</dbReference>
<feature type="compositionally biased region" description="Low complexity" evidence="4">
    <location>
        <begin position="269"/>
        <end position="282"/>
    </location>
</feature>
<dbReference type="PANTHER" id="PTHR24107:SF2">
    <property type="entry name" value="NLR FAMILY CARD DOMAIN CONTAINING 3"/>
    <property type="match status" value="1"/>
</dbReference>
<organism evidence="5 6">
    <name type="scientific">Carpediemonas membranifera</name>
    <dbReference type="NCBI Taxonomy" id="201153"/>
    <lineage>
        <taxon>Eukaryota</taxon>
        <taxon>Metamonada</taxon>
        <taxon>Carpediemonas-like organisms</taxon>
        <taxon>Carpediemonas</taxon>
    </lineage>
</organism>
<comment type="caution">
    <text evidence="5">The sequence shown here is derived from an EMBL/GenBank/DDBJ whole genome shotgun (WGS) entry which is preliminary data.</text>
</comment>
<evidence type="ECO:0000313" key="6">
    <source>
        <dbReference type="Proteomes" id="UP000717585"/>
    </source>
</evidence>
<keyword evidence="2" id="KW-0963">Cytoplasm</keyword>
<keyword evidence="6" id="KW-1185">Reference proteome</keyword>
<proteinExistence type="predicted"/>
<dbReference type="EMBL" id="JAHDYR010000016">
    <property type="protein sequence ID" value="KAG9394179.1"/>
    <property type="molecule type" value="Genomic_DNA"/>
</dbReference>
<evidence type="ECO:0000256" key="4">
    <source>
        <dbReference type="SAM" id="MobiDB-lite"/>
    </source>
</evidence>
<name>A0A8J6DZV6_9EUKA</name>
<accession>A0A8J6DZV6</accession>
<dbReference type="GO" id="GO:0005856">
    <property type="term" value="C:cytoskeleton"/>
    <property type="evidence" value="ECO:0007669"/>
    <property type="project" value="UniProtKB-SubCell"/>
</dbReference>
<feature type="region of interest" description="Disordered" evidence="4">
    <location>
        <begin position="261"/>
        <end position="293"/>
    </location>
</feature>
<reference evidence="5" key="1">
    <citation type="submission" date="2021-05" db="EMBL/GenBank/DDBJ databases">
        <title>A free-living protist that lacks canonical eukaryotic 1 DNA replication and segregation systems.</title>
        <authorList>
            <person name="Salas-Leiva D.E."/>
            <person name="Tromer E.C."/>
            <person name="Curtis B.A."/>
            <person name="Jerlstrom-Hultqvist J."/>
            <person name="Kolisko M."/>
            <person name="Yi Z."/>
            <person name="Salas-Leiva J.S."/>
            <person name="Gallot-Lavallee L."/>
            <person name="Kops G.J.P.L."/>
            <person name="Archibald J.M."/>
            <person name="Simpson A.G.B."/>
            <person name="Roger A.J."/>
        </authorList>
    </citation>
    <scope>NUCLEOTIDE SEQUENCE</scope>
    <source>
        <strain evidence="5">BICM</strain>
    </source>
</reference>
<dbReference type="AlphaFoldDB" id="A0A8J6DZV6"/>
<evidence type="ECO:0000256" key="2">
    <source>
        <dbReference type="ARBA" id="ARBA00022490"/>
    </source>
</evidence>
<dbReference type="Proteomes" id="UP000717585">
    <property type="component" value="Unassembled WGS sequence"/>
</dbReference>
<sequence length="677" mass="73172">MKTVTITNVRYSQSKTSISKNIFNEAVSAEILLQAPFFRGALCSGFREEHTKTVFFPSLRASGLHDVITLLLSPMSAYVPIEDVPSSVHALSAAHYMGLDGIDHVIAKYIAENLVFSPIVLVGLPEDCLALVIQYCSPIALLLVEFEVENTEFVIETLARAWRGWDRRGSSRHDLVGADLAIIAQSGSESAMNRVLLACSTLVTTFSPRPRTPLPNLALIFARCTQLTRVDLSNVDDEAVPVITQPYPTSRRTPPTVVLRGAGSSLSGSDLRPLLSLSQRSQSSDRARLPMSPARHPTQILTARRRSMPPTPRLIPQSTADPPLVIDMGIMSRALACPLASWALTTLSAVVDLDLSSCVALGDTGGSLLAMIIPNQQIRSLNVSRCGLQSKGVRMLLQAASKSRYLNELVLDHNTFSNSDPHAISNECQMLAAAVKTSRLQLLHLGDMSASRDHGAALFEALGESGLATLADLSVAGWPLTSSSATALKQSRVFRHLQRLDISGVSLISTGSDPLNIIMSAISQSDIRDLFFESMGELSVDAGRLLGALLYNTPALEQLSIAHTELSASVVRSIVKGLQPNPRIGFCAVRRLDLSWCGLRFSGASFIFSVMRMPASRLSTLVLRGNTLGPATVRAAADLVRHLRGVDYGRYQQLDLDLRDDVEGLGVVPDLPGCIHM</sequence>
<evidence type="ECO:0000256" key="1">
    <source>
        <dbReference type="ARBA" id="ARBA00004245"/>
    </source>
</evidence>
<evidence type="ECO:0000256" key="3">
    <source>
        <dbReference type="ARBA" id="ARBA00023212"/>
    </source>
</evidence>
<keyword evidence="3" id="KW-0206">Cytoskeleton</keyword>
<dbReference type="SMART" id="SM00368">
    <property type="entry name" value="LRR_RI"/>
    <property type="match status" value="3"/>
</dbReference>
<dbReference type="InterPro" id="IPR052410">
    <property type="entry name" value="DRC5"/>
</dbReference>
<dbReference type="InterPro" id="IPR032675">
    <property type="entry name" value="LRR_dom_sf"/>
</dbReference>
<dbReference type="PANTHER" id="PTHR24107">
    <property type="entry name" value="YNEIN REGULATORY COMPLEX SUBUNIT 5"/>
    <property type="match status" value="1"/>
</dbReference>
<gene>
    <name evidence="5" type="ORF">J8273_4281</name>
</gene>
<protein>
    <submittedName>
        <fullName evidence="5">Leucine Rich repeat</fullName>
    </submittedName>
</protein>
<evidence type="ECO:0000313" key="5">
    <source>
        <dbReference type="EMBL" id="KAG9394179.1"/>
    </source>
</evidence>
<dbReference type="InterPro" id="IPR001611">
    <property type="entry name" value="Leu-rich_rpt"/>
</dbReference>
<dbReference type="SUPFAM" id="SSF52047">
    <property type="entry name" value="RNI-like"/>
    <property type="match status" value="1"/>
</dbReference>
<dbReference type="Pfam" id="PF13516">
    <property type="entry name" value="LRR_6"/>
    <property type="match status" value="2"/>
</dbReference>
<comment type="subcellular location">
    <subcellularLocation>
        <location evidence="1">Cytoplasm</location>
        <location evidence="1">Cytoskeleton</location>
    </subcellularLocation>
</comment>